<dbReference type="EMBL" id="GIFC01016562">
    <property type="protein sequence ID" value="MXU98645.1"/>
    <property type="molecule type" value="Transcribed_RNA"/>
</dbReference>
<proteinExistence type="predicted"/>
<reference evidence="1" key="1">
    <citation type="submission" date="2019-12" db="EMBL/GenBank/DDBJ databases">
        <title>An insight into the sialome of adult female Ixodes ricinus ticks feeding for 6 days.</title>
        <authorList>
            <person name="Perner J."/>
            <person name="Ribeiro J.M.C."/>
        </authorList>
    </citation>
    <scope>NUCLEOTIDE SEQUENCE</scope>
    <source>
        <strain evidence="1">Semi-engorged</strain>
        <tissue evidence="1">Salivary glands</tissue>
    </source>
</reference>
<name>A0A6B0VAN1_IXORI</name>
<dbReference type="AlphaFoldDB" id="A0A6B0VAN1"/>
<protein>
    <submittedName>
        <fullName evidence="1">Putative secreted protein</fullName>
    </submittedName>
</protein>
<organism evidence="1">
    <name type="scientific">Ixodes ricinus</name>
    <name type="common">Common tick</name>
    <name type="synonym">Acarus ricinus</name>
    <dbReference type="NCBI Taxonomy" id="34613"/>
    <lineage>
        <taxon>Eukaryota</taxon>
        <taxon>Metazoa</taxon>
        <taxon>Ecdysozoa</taxon>
        <taxon>Arthropoda</taxon>
        <taxon>Chelicerata</taxon>
        <taxon>Arachnida</taxon>
        <taxon>Acari</taxon>
        <taxon>Parasitiformes</taxon>
        <taxon>Ixodida</taxon>
        <taxon>Ixodoidea</taxon>
        <taxon>Ixodidae</taxon>
        <taxon>Ixodinae</taxon>
        <taxon>Ixodes</taxon>
    </lineage>
</organism>
<evidence type="ECO:0000313" key="1">
    <source>
        <dbReference type="EMBL" id="MXU98645.1"/>
    </source>
</evidence>
<accession>A0A6B0VAN1</accession>
<sequence>MPHLQLSFLLLHALQCQLVLVLKILLLLLSHDVQLLGHLDLALPLGLLGVSPELLAVFLPEGVQGTTRVPNLRQLVLQALVVLPEVLLVLEVLHQLGVHAAHREEQVLHVRVVGHRAAPGRVALQPVHKHLQRRAQLGHKFLQLRVGLRRGPQGHGHRDTAAVCFLDRLDSGIGRPGRRGCAGDRAKPRGQSGVPVLLRLLLLLPLLPIGTVQVPRQLGVAVCQVLLARFVRAALVQRISRCRVWNGGDRAGCRAGGLPRPRSSLIGLHLALGESNGQLKLLLFLKLLLRLAPRGGRRRRLARRRVLRSAPLLCRLCRRSLGCRCRELLVAGFTDAHFLLDAEAGNGCHLR</sequence>